<reference evidence="4" key="1">
    <citation type="journal article" date="2016" name="Front. Microbiol.">
        <title>Molecular Keys to the Janthinobacterium and Duganella spp. Interaction with the Plant Pathogen Fusarium graminearum.</title>
        <authorList>
            <person name="Haack F.S."/>
            <person name="Poehlein A."/>
            <person name="Kroger C."/>
            <person name="Voigt C.A."/>
            <person name="Piepenbring M."/>
            <person name="Bode H.B."/>
            <person name="Daniel R."/>
            <person name="Schafer W."/>
            <person name="Streit W.R."/>
        </authorList>
    </citation>
    <scope>NUCLEOTIDE SEQUENCE [LARGE SCALE GENOMIC DNA]</scope>
    <source>
        <strain evidence="4">T54</strain>
    </source>
</reference>
<dbReference type="GO" id="GO:0016705">
    <property type="term" value="F:oxidoreductase activity, acting on paired donors, with incorporation or reduction of molecular oxygen"/>
    <property type="evidence" value="ECO:0007669"/>
    <property type="project" value="InterPro"/>
</dbReference>
<dbReference type="GO" id="GO:0016117">
    <property type="term" value="P:carotenoid biosynthetic process"/>
    <property type="evidence" value="ECO:0007669"/>
    <property type="project" value="InterPro"/>
</dbReference>
<sequence>MSTSHDDASRRMRHGTGNGNGAGTGAKPYDLVLAGGGLANGLIAWRLRTARPELRILLLEQDAQIGGNHTWSFHDSDLDDAQRAWIAPLVSARWPRYDVIFPELKRTLAGGYASIASDDFARVLTPVLGESLRTNTTIASLTPTTVTLVDGTVLHAGAVIDGRGAAASSRLALGFQTFLGQEVQLAAPHGLTAPILMDASVAQQGGYRFVYVLPFGPDRLLIEDTHYVDAPERDPERLRANIAAYAAARGWSIAQVLREERGALPITLASDHDGYWNDLRGQPSAGLRAGLFHPTTGYSLPHAVRLAECIAQQPDLRAPALFAAIRQHATGEWRRQRFFRLLNRMLFLAGEADHRWRVMQRFYTLSAPLIARFYAGRLTLGDQLRVVSGKPPVPVGQAVAAALKTQPQQIRTSA</sequence>
<dbReference type="NCBIfam" id="TIGR01789">
    <property type="entry name" value="lycopene_cycl"/>
    <property type="match status" value="1"/>
</dbReference>
<dbReference type="EMBL" id="LROM01000090">
    <property type="protein sequence ID" value="OEZ98737.1"/>
    <property type="molecule type" value="Genomic_DNA"/>
</dbReference>
<gene>
    <name evidence="3" type="ORF">DUPY_29170</name>
</gene>
<evidence type="ECO:0000313" key="4">
    <source>
        <dbReference type="Proteomes" id="UP000175989"/>
    </source>
</evidence>
<dbReference type="Proteomes" id="UP000175989">
    <property type="component" value="Unassembled WGS sequence"/>
</dbReference>
<dbReference type="PATRIC" id="fig|762836.4.peg.3006"/>
<dbReference type="InterPro" id="IPR010108">
    <property type="entry name" value="Lycopene_cyclase_b/e"/>
</dbReference>
<name>A0A1E7WJ86_9BURK</name>
<organism evidence="3 4">
    <name type="scientific">Duganella phyllosphaerae</name>
    <dbReference type="NCBI Taxonomy" id="762836"/>
    <lineage>
        <taxon>Bacteria</taxon>
        <taxon>Pseudomonadati</taxon>
        <taxon>Pseudomonadota</taxon>
        <taxon>Betaproteobacteria</taxon>
        <taxon>Burkholderiales</taxon>
        <taxon>Oxalobacteraceae</taxon>
        <taxon>Telluria group</taxon>
        <taxon>Duganella</taxon>
    </lineage>
</organism>
<accession>A0A1E7WJ86</accession>
<dbReference type="NCBIfam" id="TIGR01790">
    <property type="entry name" value="carotene-cycl"/>
    <property type="match status" value="1"/>
</dbReference>
<dbReference type="RefSeq" id="WP_229255375.1">
    <property type="nucleotide sequence ID" value="NZ_LROM01000090.1"/>
</dbReference>
<comment type="similarity">
    <text evidence="1">Belongs to the lycopene cyclase family.</text>
</comment>
<feature type="region of interest" description="Disordered" evidence="2">
    <location>
        <begin position="1"/>
        <end position="22"/>
    </location>
</feature>
<dbReference type="SUPFAM" id="SSF51905">
    <property type="entry name" value="FAD/NAD(P)-binding domain"/>
    <property type="match status" value="1"/>
</dbReference>
<proteinExistence type="inferred from homology"/>
<dbReference type="GO" id="GO:0045436">
    <property type="term" value="F:lycopene beta cyclase activity"/>
    <property type="evidence" value="ECO:0007669"/>
    <property type="project" value="InterPro"/>
</dbReference>
<feature type="compositionally biased region" description="Basic and acidic residues" evidence="2">
    <location>
        <begin position="1"/>
        <end position="10"/>
    </location>
</feature>
<keyword evidence="4" id="KW-1185">Reference proteome</keyword>
<dbReference type="Pfam" id="PF05834">
    <property type="entry name" value="Lycopene_cycl"/>
    <property type="match status" value="1"/>
</dbReference>
<evidence type="ECO:0000256" key="1">
    <source>
        <dbReference type="ARBA" id="ARBA00006599"/>
    </source>
</evidence>
<dbReference type="AlphaFoldDB" id="A0A1E7WJ86"/>
<evidence type="ECO:0000313" key="3">
    <source>
        <dbReference type="EMBL" id="OEZ98737.1"/>
    </source>
</evidence>
<dbReference type="InterPro" id="IPR008461">
    <property type="entry name" value="CrtY"/>
</dbReference>
<comment type="caution">
    <text evidence="3">The sequence shown here is derived from an EMBL/GenBank/DDBJ whole genome shotgun (WGS) entry which is preliminary data.</text>
</comment>
<dbReference type="InterPro" id="IPR036188">
    <property type="entry name" value="FAD/NAD-bd_sf"/>
</dbReference>
<evidence type="ECO:0000256" key="2">
    <source>
        <dbReference type="SAM" id="MobiDB-lite"/>
    </source>
</evidence>
<protein>
    <submittedName>
        <fullName evidence="3">Lycopene cyclase protein</fullName>
    </submittedName>
</protein>